<evidence type="ECO:0000256" key="7">
    <source>
        <dbReference type="ARBA" id="ARBA00023136"/>
    </source>
</evidence>
<feature type="transmembrane region" description="Helical" evidence="9">
    <location>
        <begin position="148"/>
        <end position="166"/>
    </location>
</feature>
<evidence type="ECO:0000256" key="9">
    <source>
        <dbReference type="SAM" id="Phobius"/>
    </source>
</evidence>
<dbReference type="SUPFAM" id="SSF103481">
    <property type="entry name" value="Multidrug resistance efflux transporter EmrE"/>
    <property type="match status" value="2"/>
</dbReference>
<dbReference type="Pfam" id="PF00892">
    <property type="entry name" value="EamA"/>
    <property type="match status" value="1"/>
</dbReference>
<evidence type="ECO:0000256" key="8">
    <source>
        <dbReference type="SAM" id="MobiDB-lite"/>
    </source>
</evidence>
<feature type="transmembrane region" description="Helical" evidence="9">
    <location>
        <begin position="288"/>
        <end position="311"/>
    </location>
</feature>
<organism evidence="11 12">
    <name type="scientific">Microlunatus soli</name>
    <dbReference type="NCBI Taxonomy" id="630515"/>
    <lineage>
        <taxon>Bacteria</taxon>
        <taxon>Bacillati</taxon>
        <taxon>Actinomycetota</taxon>
        <taxon>Actinomycetes</taxon>
        <taxon>Propionibacteriales</taxon>
        <taxon>Propionibacteriaceae</taxon>
        <taxon>Microlunatus</taxon>
    </lineage>
</organism>
<keyword evidence="4" id="KW-1003">Cell membrane</keyword>
<evidence type="ECO:0000256" key="5">
    <source>
        <dbReference type="ARBA" id="ARBA00022692"/>
    </source>
</evidence>
<dbReference type="InterPro" id="IPR000620">
    <property type="entry name" value="EamA_dom"/>
</dbReference>
<proteinExistence type="inferred from homology"/>
<comment type="similarity">
    <text evidence="2">Belongs to the EamA transporter family.</text>
</comment>
<evidence type="ECO:0000256" key="3">
    <source>
        <dbReference type="ARBA" id="ARBA00022448"/>
    </source>
</evidence>
<feature type="domain" description="EamA" evidence="10">
    <location>
        <begin position="29"/>
        <end position="164"/>
    </location>
</feature>
<dbReference type="InterPro" id="IPR037185">
    <property type="entry name" value="EmrE-like"/>
</dbReference>
<dbReference type="PANTHER" id="PTHR22911:SF137">
    <property type="entry name" value="SOLUTE CARRIER FAMILY 35 MEMBER G2-RELATED"/>
    <property type="match status" value="1"/>
</dbReference>
<evidence type="ECO:0000259" key="10">
    <source>
        <dbReference type="Pfam" id="PF00892"/>
    </source>
</evidence>
<name>A0A1H1W645_9ACTN</name>
<feature type="transmembrane region" description="Helical" evidence="9">
    <location>
        <begin position="231"/>
        <end position="252"/>
    </location>
</feature>
<keyword evidence="7 9" id="KW-0472">Membrane</keyword>
<feature type="transmembrane region" description="Helical" evidence="9">
    <location>
        <begin position="124"/>
        <end position="141"/>
    </location>
</feature>
<dbReference type="NCBIfam" id="TIGR00688">
    <property type="entry name" value="rarD"/>
    <property type="match status" value="1"/>
</dbReference>
<evidence type="ECO:0000313" key="12">
    <source>
        <dbReference type="Proteomes" id="UP000199103"/>
    </source>
</evidence>
<feature type="transmembrane region" description="Helical" evidence="9">
    <location>
        <begin position="172"/>
        <end position="187"/>
    </location>
</feature>
<sequence length="322" mass="34866">MSKQRPEPVEGDPGTTSTSTTAPDSPANRGILFGLSAYGIWGLVPLFWNLVKSASALEILAMRMAWSLVFAIILALFTLPRGWLRAIATRRNLFMLAAAAVLVSINWGVYIWATTNGHVTEAALGYYINPIFSILVGVAFLKEQLRRYQWAAVGLAALAVIVLTVAYGKPPWIALTLAVSFGSYGLLKNLVRKGAVETLVIESAFMFAPAVAYVIYLQATGGLTFGHFGLVHSLLLAAGGLVTLIPLLLFAAAATRIPLSMIGLLQYITPTTQFLLGVLYFGERMPTGRWIGFGLVWAALIILSTGMLITLRRRRRQPTPVG</sequence>
<keyword evidence="6 9" id="KW-1133">Transmembrane helix</keyword>
<dbReference type="STRING" id="630515.SAMN04489812_3511"/>
<dbReference type="OrthoDB" id="369870at2"/>
<evidence type="ECO:0000256" key="6">
    <source>
        <dbReference type="ARBA" id="ARBA00022989"/>
    </source>
</evidence>
<dbReference type="AlphaFoldDB" id="A0A1H1W645"/>
<evidence type="ECO:0000256" key="4">
    <source>
        <dbReference type="ARBA" id="ARBA00022475"/>
    </source>
</evidence>
<protein>
    <submittedName>
        <fullName evidence="11">Chloramphenicol-sensitive protein RarD</fullName>
    </submittedName>
</protein>
<feature type="transmembrane region" description="Helical" evidence="9">
    <location>
        <begin position="264"/>
        <end position="282"/>
    </location>
</feature>
<gene>
    <name evidence="11" type="ORF">SAMN04489812_3511</name>
</gene>
<comment type="subcellular location">
    <subcellularLocation>
        <location evidence="1">Cell membrane</location>
        <topology evidence="1">Multi-pass membrane protein</topology>
    </subcellularLocation>
</comment>
<dbReference type="PANTHER" id="PTHR22911">
    <property type="entry name" value="ACYL-MALONYL CONDENSING ENZYME-RELATED"/>
    <property type="match status" value="1"/>
</dbReference>
<feature type="transmembrane region" description="Helical" evidence="9">
    <location>
        <begin position="30"/>
        <end position="48"/>
    </location>
</feature>
<dbReference type="RefSeq" id="WP_091526791.1">
    <property type="nucleotide sequence ID" value="NZ_LT629772.1"/>
</dbReference>
<evidence type="ECO:0000256" key="1">
    <source>
        <dbReference type="ARBA" id="ARBA00004651"/>
    </source>
</evidence>
<accession>A0A1H1W645</accession>
<feature type="transmembrane region" description="Helical" evidence="9">
    <location>
        <begin position="199"/>
        <end position="219"/>
    </location>
</feature>
<dbReference type="InterPro" id="IPR004626">
    <property type="entry name" value="RarD"/>
</dbReference>
<keyword evidence="12" id="KW-1185">Reference proteome</keyword>
<reference evidence="11 12" key="1">
    <citation type="submission" date="2016-10" db="EMBL/GenBank/DDBJ databases">
        <authorList>
            <person name="de Groot N.N."/>
        </authorList>
    </citation>
    <scope>NUCLEOTIDE SEQUENCE [LARGE SCALE GENOMIC DNA]</scope>
    <source>
        <strain evidence="11 12">DSM 21800</strain>
    </source>
</reference>
<evidence type="ECO:0000313" key="11">
    <source>
        <dbReference type="EMBL" id="SDS92637.1"/>
    </source>
</evidence>
<feature type="region of interest" description="Disordered" evidence="8">
    <location>
        <begin position="1"/>
        <end position="25"/>
    </location>
</feature>
<feature type="transmembrane region" description="Helical" evidence="9">
    <location>
        <begin position="60"/>
        <end position="80"/>
    </location>
</feature>
<feature type="transmembrane region" description="Helical" evidence="9">
    <location>
        <begin position="92"/>
        <end position="112"/>
    </location>
</feature>
<keyword evidence="5 9" id="KW-0812">Transmembrane</keyword>
<dbReference type="EMBL" id="LT629772">
    <property type="protein sequence ID" value="SDS92637.1"/>
    <property type="molecule type" value="Genomic_DNA"/>
</dbReference>
<dbReference type="GO" id="GO:0005886">
    <property type="term" value="C:plasma membrane"/>
    <property type="evidence" value="ECO:0007669"/>
    <property type="project" value="UniProtKB-SubCell"/>
</dbReference>
<evidence type="ECO:0000256" key="2">
    <source>
        <dbReference type="ARBA" id="ARBA00007362"/>
    </source>
</evidence>
<feature type="compositionally biased region" description="Low complexity" evidence="8">
    <location>
        <begin position="11"/>
        <end position="25"/>
    </location>
</feature>
<keyword evidence="3" id="KW-0813">Transport</keyword>
<dbReference type="Proteomes" id="UP000199103">
    <property type="component" value="Chromosome I"/>
</dbReference>